<dbReference type="InterPro" id="IPR036554">
    <property type="entry name" value="GHMP_kinase_C_sf"/>
</dbReference>
<dbReference type="PRINTS" id="PR00959">
    <property type="entry name" value="MEVGALKINASE"/>
</dbReference>
<evidence type="ECO:0000259" key="10">
    <source>
        <dbReference type="Pfam" id="PF00288"/>
    </source>
</evidence>
<keyword evidence="6" id="KW-0067">ATP-binding</keyword>
<dbReference type="Pfam" id="PF00288">
    <property type="entry name" value="GHMP_kinases_N"/>
    <property type="match status" value="1"/>
</dbReference>
<dbReference type="HOGENOM" id="CLU_017814_0_0_11"/>
<dbReference type="GO" id="GO:0004496">
    <property type="term" value="F:mevalonate kinase activity"/>
    <property type="evidence" value="ECO:0007669"/>
    <property type="project" value="InterPro"/>
</dbReference>
<dbReference type="InterPro" id="IPR014721">
    <property type="entry name" value="Ribsml_uS5_D2-typ_fold_subgr"/>
</dbReference>
<dbReference type="SUPFAM" id="SSF54211">
    <property type="entry name" value="Ribosomal protein S5 domain 2-like"/>
    <property type="match status" value="1"/>
</dbReference>
<keyword evidence="1" id="KW-0963">Cytoplasm</keyword>
<dbReference type="GO" id="GO:0005524">
    <property type="term" value="F:ATP binding"/>
    <property type="evidence" value="ECO:0007669"/>
    <property type="project" value="UniProtKB-KW"/>
</dbReference>
<dbReference type="RefSeq" id="WP_006292408.1">
    <property type="nucleotide sequence ID" value="NZ_GG770225.1"/>
</dbReference>
<dbReference type="GO" id="GO:0019287">
    <property type="term" value="P:isopentenyl diphosphate biosynthetic process, mevalonate pathway"/>
    <property type="evidence" value="ECO:0007669"/>
    <property type="project" value="UniProtKB-UniPathway"/>
</dbReference>
<name>W5IHJ3_SCAIO</name>
<evidence type="ECO:0000256" key="2">
    <source>
        <dbReference type="ARBA" id="ARBA00022516"/>
    </source>
</evidence>
<feature type="domain" description="GHMP kinase C-terminal" evidence="11">
    <location>
        <begin position="252"/>
        <end position="320"/>
    </location>
</feature>
<protein>
    <submittedName>
        <fullName evidence="12">Mevalonate kinase</fullName>
    </submittedName>
</protein>
<evidence type="ECO:0000256" key="3">
    <source>
        <dbReference type="ARBA" id="ARBA00022679"/>
    </source>
</evidence>
<dbReference type="InterPro" id="IPR020568">
    <property type="entry name" value="Ribosomal_Su5_D2-typ_SF"/>
</dbReference>
<reference evidence="12 13" key="1">
    <citation type="submission" date="2012-01" db="EMBL/GenBank/DDBJ databases">
        <title>The Genome Sequence of Scardovia inopinata F0304.</title>
        <authorList>
            <consortium name="The Broad Institute Genome Sequencing Platform"/>
            <person name="Ward D."/>
            <person name="Earl A."/>
            <person name="Feldgarden M."/>
            <person name="Gevers D."/>
            <person name="Young S."/>
            <person name="Zeng Q."/>
            <person name="Koehrsen M."/>
            <person name="Alvarado L."/>
            <person name="Berlin A.M."/>
            <person name="Borenstein D."/>
            <person name="Chapman S.B."/>
            <person name="Chen Z."/>
            <person name="Engels R."/>
            <person name="Freedman E."/>
            <person name="Gellesch M."/>
            <person name="Goldberg J."/>
            <person name="Griggs A."/>
            <person name="Gujja S."/>
            <person name="Heilman E.R."/>
            <person name="Heiman D.I."/>
            <person name="Hepburn T.A."/>
            <person name="Howarth C."/>
            <person name="Jen D."/>
            <person name="Larson L."/>
            <person name="Mehta T."/>
            <person name="Park D."/>
            <person name="Pearson M."/>
            <person name="Richards J."/>
            <person name="Roberts A."/>
            <person name="Saif S."/>
            <person name="Shea T.D."/>
            <person name="Shenoy N."/>
            <person name="Sisk P."/>
            <person name="Stolte C."/>
            <person name="Sykes S.N."/>
            <person name="Walk T."/>
            <person name="White J."/>
            <person name="Yandava C."/>
            <person name="Izard J."/>
            <person name="Baranova O.V."/>
            <person name="Blanton J.M."/>
            <person name="Tanner A.C."/>
            <person name="Dewhirst F."/>
            <person name="Haas B."/>
            <person name="Nusbaum C."/>
            <person name="Birren B."/>
        </authorList>
    </citation>
    <scope>NUCLEOTIDE SEQUENCE [LARGE SCALE GENOMIC DNA]</scope>
    <source>
        <strain evidence="12 13">F0304</strain>
    </source>
</reference>
<evidence type="ECO:0000259" key="11">
    <source>
        <dbReference type="Pfam" id="PF08544"/>
    </source>
</evidence>
<dbReference type="EMBL" id="ADCX01000001">
    <property type="protein sequence ID" value="EFG26457.1"/>
    <property type="molecule type" value="Genomic_DNA"/>
</dbReference>
<dbReference type="InterPro" id="IPR013750">
    <property type="entry name" value="GHMP_kinase_C_dom"/>
</dbReference>
<evidence type="ECO:0000256" key="4">
    <source>
        <dbReference type="ARBA" id="ARBA00022741"/>
    </source>
</evidence>
<comment type="caution">
    <text evidence="12">The sequence shown here is derived from an EMBL/GenBank/DDBJ whole genome shotgun (WGS) entry which is preliminary data.</text>
</comment>
<proteinExistence type="predicted"/>
<evidence type="ECO:0000256" key="8">
    <source>
        <dbReference type="ARBA" id="ARBA00023098"/>
    </source>
</evidence>
<keyword evidence="2" id="KW-0444">Lipid biosynthesis</keyword>
<accession>W5IHJ3</accession>
<dbReference type="InterPro" id="IPR006205">
    <property type="entry name" value="Mev_gal_kin"/>
</dbReference>
<dbReference type="Gene3D" id="3.30.230.10">
    <property type="match status" value="1"/>
</dbReference>
<dbReference type="Gene3D" id="3.30.70.890">
    <property type="entry name" value="GHMP kinase, C-terminal domain"/>
    <property type="match status" value="1"/>
</dbReference>
<sequence>MSKDKINPGKQASRRGKYTGQAHGKIILIGEHSVVHFKPAIALPLMSTCMEAAVEANGSLSSAPNFSIDCKYFSGNLADAPGNLSNVKSLVAILSQQLCRPQGLGGFNIDISSSIPQERGMGSSAAVAVALIRAIADYAGVVLADQEIFDYTQISENIAHGNASGLDSIATAHDKAVWFERGQELKVFDCQCPGTLLVADTGVKGGTRQAVDDVRALLYSQERGLARKAAEDIDRLGQLTEEAAQALSGGYMRKLGYILDEAQDTLSALTVSSPELDRLIDAARQAGALGAKLTGGGRGGCMIALVPDDDPGSTLLSVVENALRAAGARRTWRLPLHG</sequence>
<dbReference type="eggNOG" id="COG1577">
    <property type="taxonomic scope" value="Bacteria"/>
</dbReference>
<dbReference type="Pfam" id="PF08544">
    <property type="entry name" value="GHMP_kinases_C"/>
    <property type="match status" value="1"/>
</dbReference>
<keyword evidence="4" id="KW-0547">Nucleotide-binding</keyword>
<evidence type="ECO:0000256" key="7">
    <source>
        <dbReference type="ARBA" id="ARBA00022842"/>
    </source>
</evidence>
<dbReference type="GO" id="GO:0005829">
    <property type="term" value="C:cytosol"/>
    <property type="evidence" value="ECO:0007669"/>
    <property type="project" value="TreeGrafter"/>
</dbReference>
<keyword evidence="3" id="KW-0808">Transferase</keyword>
<dbReference type="NCBIfam" id="TIGR00549">
    <property type="entry name" value="mevalon_kin"/>
    <property type="match status" value="1"/>
</dbReference>
<dbReference type="Proteomes" id="UP000005777">
    <property type="component" value="Unassembled WGS sequence"/>
</dbReference>
<organism evidence="12 13">
    <name type="scientific">Scardovia inopinata F0304</name>
    <dbReference type="NCBI Taxonomy" id="641146"/>
    <lineage>
        <taxon>Bacteria</taxon>
        <taxon>Bacillati</taxon>
        <taxon>Actinomycetota</taxon>
        <taxon>Actinomycetes</taxon>
        <taxon>Bifidobacteriales</taxon>
        <taxon>Bifidobacteriaceae</taxon>
        <taxon>Scardovia</taxon>
    </lineage>
</organism>
<dbReference type="PANTHER" id="PTHR43290">
    <property type="entry name" value="MEVALONATE KINASE"/>
    <property type="match status" value="1"/>
</dbReference>
<dbReference type="SUPFAM" id="SSF55060">
    <property type="entry name" value="GHMP Kinase, C-terminal domain"/>
    <property type="match status" value="1"/>
</dbReference>
<evidence type="ECO:0000256" key="9">
    <source>
        <dbReference type="ARBA" id="ARBA00029438"/>
    </source>
</evidence>
<evidence type="ECO:0000256" key="1">
    <source>
        <dbReference type="ARBA" id="ARBA00022490"/>
    </source>
</evidence>
<comment type="pathway">
    <text evidence="9">Isoprenoid biosynthesis; isopentenyl diphosphate biosynthesis via mevalonate pathway; isopentenyl diphosphate from (R)-mevalonate: step 1/3.</text>
</comment>
<keyword evidence="8" id="KW-0443">Lipid metabolism</keyword>
<dbReference type="PANTHER" id="PTHR43290:SF2">
    <property type="entry name" value="MEVALONATE KINASE"/>
    <property type="match status" value="1"/>
</dbReference>
<feature type="domain" description="GHMP kinase N-terminal" evidence="10">
    <location>
        <begin position="98"/>
        <end position="172"/>
    </location>
</feature>
<evidence type="ECO:0000256" key="6">
    <source>
        <dbReference type="ARBA" id="ARBA00022840"/>
    </source>
</evidence>
<dbReference type="InterPro" id="IPR006204">
    <property type="entry name" value="GHMP_kinase_N_dom"/>
</dbReference>
<evidence type="ECO:0000313" key="12">
    <source>
        <dbReference type="EMBL" id="EFG26457.1"/>
    </source>
</evidence>
<dbReference type="UniPathway" id="UPA00057">
    <property type="reaction ID" value="UER00098"/>
</dbReference>
<keyword evidence="7" id="KW-0460">Magnesium</keyword>
<gene>
    <name evidence="12" type="ORF">HMPREF9020_00076</name>
</gene>
<evidence type="ECO:0000313" key="13">
    <source>
        <dbReference type="Proteomes" id="UP000005777"/>
    </source>
</evidence>
<keyword evidence="13" id="KW-1185">Reference proteome</keyword>
<evidence type="ECO:0000256" key="5">
    <source>
        <dbReference type="ARBA" id="ARBA00022777"/>
    </source>
</evidence>
<dbReference type="AlphaFoldDB" id="W5IHJ3"/>
<keyword evidence="5 12" id="KW-0418">Kinase</keyword>